<dbReference type="Proteomes" id="UP000265515">
    <property type="component" value="Unassembled WGS sequence"/>
</dbReference>
<gene>
    <name evidence="2" type="ORF">CBR_g639</name>
</gene>
<protein>
    <recommendedName>
        <fullName evidence="1">Reverse transcriptase domain-containing protein</fullName>
    </recommendedName>
</protein>
<dbReference type="AlphaFoldDB" id="A0A388KBR8"/>
<dbReference type="InterPro" id="IPR000477">
    <property type="entry name" value="RT_dom"/>
</dbReference>
<proteinExistence type="predicted"/>
<comment type="caution">
    <text evidence="2">The sequence shown here is derived from an EMBL/GenBank/DDBJ whole genome shotgun (WGS) entry which is preliminary data.</text>
</comment>
<dbReference type="PROSITE" id="PS50878">
    <property type="entry name" value="RT_POL"/>
    <property type="match status" value="1"/>
</dbReference>
<organism evidence="2 3">
    <name type="scientific">Chara braunii</name>
    <name type="common">Braun's stonewort</name>
    <dbReference type="NCBI Taxonomy" id="69332"/>
    <lineage>
        <taxon>Eukaryota</taxon>
        <taxon>Viridiplantae</taxon>
        <taxon>Streptophyta</taxon>
        <taxon>Charophyceae</taxon>
        <taxon>Charales</taxon>
        <taxon>Characeae</taxon>
        <taxon>Chara</taxon>
    </lineage>
</organism>
<accession>A0A388KBR8</accession>
<dbReference type="Gramene" id="GBG67505">
    <property type="protein sequence ID" value="GBG67505"/>
    <property type="gene ID" value="CBR_g639"/>
</dbReference>
<dbReference type="EMBL" id="BFEA01000088">
    <property type="protein sequence ID" value="GBG67505.1"/>
    <property type="molecule type" value="Genomic_DNA"/>
</dbReference>
<feature type="domain" description="Reverse transcriptase" evidence="1">
    <location>
        <begin position="95"/>
        <end position="370"/>
    </location>
</feature>
<evidence type="ECO:0000313" key="3">
    <source>
        <dbReference type="Proteomes" id="UP000265515"/>
    </source>
</evidence>
<keyword evidence="3" id="KW-1185">Reference proteome</keyword>
<evidence type="ECO:0000313" key="2">
    <source>
        <dbReference type="EMBL" id="GBG67505.1"/>
    </source>
</evidence>
<evidence type="ECO:0000259" key="1">
    <source>
        <dbReference type="PROSITE" id="PS50878"/>
    </source>
</evidence>
<sequence length="488" mass="55035">MVRHSSAILTEHLRERAQGEIKVMGGQQVREWAKMISGLVAVPIDRNPGGTLVVCPVLYLHACRMTFNWNASFVPVLETEEQIICEMKERYRREGLGNIAAWGKISRIGRAYILPKDKDIERWRPISPTSSDPARLASARLGRATRYMMFAVGDELHFDLRSTDVLKCKCLEIQNSLEEKCVSVWARSYDVKDMFVKLSHGSIMKAISWVIDHHRRKNLVGVRVSRRGKLCMMAQNPRGSEGFILMKFEQIKKAVKFELNNAFTICASEILKQVFGIPMGRNSSPALACLVCARSEAAFLDSLGADRRLVKGMRMIDDAAIIEGLEDEEEESTRKADRILSRFEECYDESLNLVRKDNESNSMEFLGTRIFVDIAPIAIHVFPRTRNQMSLAETGQLKVHSMQDFHSFSKKLTKRATLLASMLRAYKMSTSDEATVATISTVVMVANLRGYPSKVSLGALARFAKLSGSHWGATLSMLYPGMERVWVL</sequence>
<reference evidence="2 3" key="1">
    <citation type="journal article" date="2018" name="Cell">
        <title>The Chara Genome: Secondary Complexity and Implications for Plant Terrestrialization.</title>
        <authorList>
            <person name="Nishiyama T."/>
            <person name="Sakayama H."/>
            <person name="Vries J.D."/>
            <person name="Buschmann H."/>
            <person name="Saint-Marcoux D."/>
            <person name="Ullrich K.K."/>
            <person name="Haas F.B."/>
            <person name="Vanderstraeten L."/>
            <person name="Becker D."/>
            <person name="Lang D."/>
            <person name="Vosolsobe S."/>
            <person name="Rombauts S."/>
            <person name="Wilhelmsson P.K.I."/>
            <person name="Janitza P."/>
            <person name="Kern R."/>
            <person name="Heyl A."/>
            <person name="Rumpler F."/>
            <person name="Villalobos L.I.A.C."/>
            <person name="Clay J.M."/>
            <person name="Skokan R."/>
            <person name="Toyoda A."/>
            <person name="Suzuki Y."/>
            <person name="Kagoshima H."/>
            <person name="Schijlen E."/>
            <person name="Tajeshwar N."/>
            <person name="Catarino B."/>
            <person name="Hetherington A.J."/>
            <person name="Saltykova A."/>
            <person name="Bonnot C."/>
            <person name="Breuninger H."/>
            <person name="Symeonidi A."/>
            <person name="Radhakrishnan G.V."/>
            <person name="Van Nieuwerburgh F."/>
            <person name="Deforce D."/>
            <person name="Chang C."/>
            <person name="Karol K.G."/>
            <person name="Hedrich R."/>
            <person name="Ulvskov P."/>
            <person name="Glockner G."/>
            <person name="Delwiche C.F."/>
            <person name="Petrasek J."/>
            <person name="Van de Peer Y."/>
            <person name="Friml J."/>
            <person name="Beilby M."/>
            <person name="Dolan L."/>
            <person name="Kohara Y."/>
            <person name="Sugano S."/>
            <person name="Fujiyama A."/>
            <person name="Delaux P.-M."/>
            <person name="Quint M."/>
            <person name="TheiBen G."/>
            <person name="Hagemann M."/>
            <person name="Harholt J."/>
            <person name="Dunand C."/>
            <person name="Zachgo S."/>
            <person name="Langdale J."/>
            <person name="Maumus F."/>
            <person name="Straeten D.V.D."/>
            <person name="Gould S.B."/>
            <person name="Rensing S.A."/>
        </authorList>
    </citation>
    <scope>NUCLEOTIDE SEQUENCE [LARGE SCALE GENOMIC DNA]</scope>
    <source>
        <strain evidence="2 3">S276</strain>
    </source>
</reference>
<name>A0A388KBR8_CHABU</name>